<dbReference type="EMBL" id="RBZP01000001">
    <property type="protein sequence ID" value="RKQ37971.1"/>
    <property type="molecule type" value="Genomic_DNA"/>
</dbReference>
<evidence type="ECO:0000256" key="1">
    <source>
        <dbReference type="PROSITE-ProRule" id="PRU00339"/>
    </source>
</evidence>
<dbReference type="RefSeq" id="WP_121203043.1">
    <property type="nucleotide sequence ID" value="NZ_RBZP01000001.1"/>
</dbReference>
<gene>
    <name evidence="2" type="ORF">D8M06_04025</name>
</gene>
<dbReference type="SMART" id="SM00028">
    <property type="entry name" value="TPR"/>
    <property type="match status" value="4"/>
</dbReference>
<proteinExistence type="predicted"/>
<dbReference type="Gene3D" id="1.25.40.10">
    <property type="entry name" value="Tetratricopeptide repeat domain"/>
    <property type="match status" value="2"/>
</dbReference>
<dbReference type="AlphaFoldDB" id="A0A495ADC4"/>
<reference evidence="2 3" key="1">
    <citation type="journal article" date="2016" name="Int. J. Syst. Evol. Microbiol.">
        <title>Oceanobacillus halophilus sp. nov., a novel moderately halophilic bacterium from a hypersaline lake.</title>
        <authorList>
            <person name="Amoozegar M.A."/>
            <person name="Bagheri M."/>
            <person name="Makhdoumi A."/>
            <person name="Nikou M.M."/>
            <person name="Fazeli S.A.S."/>
            <person name="Schumann P."/>
            <person name="Sproer C."/>
            <person name="Sanchez-Porro C."/>
            <person name="Ventosa A."/>
        </authorList>
    </citation>
    <scope>NUCLEOTIDE SEQUENCE [LARGE SCALE GENOMIC DNA]</scope>
    <source>
        <strain evidence="2 3">DSM 23996</strain>
    </source>
</reference>
<dbReference type="PROSITE" id="PS50005">
    <property type="entry name" value="TPR"/>
    <property type="match status" value="1"/>
</dbReference>
<accession>A0A495ADC4</accession>
<dbReference type="Pfam" id="PF13424">
    <property type="entry name" value="TPR_12"/>
    <property type="match status" value="1"/>
</dbReference>
<name>A0A495ADC4_9BACI</name>
<dbReference type="PANTHER" id="PTHR10098:SF108">
    <property type="entry name" value="TETRATRICOPEPTIDE REPEAT PROTEIN 28"/>
    <property type="match status" value="1"/>
</dbReference>
<sequence>MSKMDIFNLYENIKDHINETNKNDLEAIVEEFKHGRYAMVLSATTEFRKNHEIDKELARTLSLIDATCHSQIGEEKRAAGIIKNLYEDSVEKPVDDLIIYADLAFMCDYKLARKIMSDAVKQIENEEALDKAKAAHAYLVLGEAEEKLEKFIRAIKYFKTGLTYYQEESTQNMEMIVFLHFKLGALHSLINETDKAIEYLKETIKLTEENDIDKNDIEIRINSLVSLAKMYGSKEEHEKAITYLQEAIPLLEGSSLENKLVHAEAFTEMAFNYFDQSMLDEAVPYYEKAITMHLGLPNYSPRQLGMIYMQYAYSLEHKEQPDKSLAARNYEQAIEQLEKTTDIELLENALADVIAFFGSIDNPRKKRLYENKFVKMDRGKGSLPH</sequence>
<organism evidence="2 3">
    <name type="scientific">Oceanobacillus halophilus</name>
    <dbReference type="NCBI Taxonomy" id="930130"/>
    <lineage>
        <taxon>Bacteria</taxon>
        <taxon>Bacillati</taxon>
        <taxon>Bacillota</taxon>
        <taxon>Bacilli</taxon>
        <taxon>Bacillales</taxon>
        <taxon>Bacillaceae</taxon>
        <taxon>Oceanobacillus</taxon>
    </lineage>
</organism>
<evidence type="ECO:0000313" key="2">
    <source>
        <dbReference type="EMBL" id="RKQ37971.1"/>
    </source>
</evidence>
<evidence type="ECO:0000313" key="3">
    <source>
        <dbReference type="Proteomes" id="UP000269301"/>
    </source>
</evidence>
<comment type="caution">
    <text evidence="2">The sequence shown here is derived from an EMBL/GenBank/DDBJ whole genome shotgun (WGS) entry which is preliminary data.</text>
</comment>
<dbReference type="InterPro" id="IPR019734">
    <property type="entry name" value="TPR_rpt"/>
</dbReference>
<keyword evidence="3" id="KW-1185">Reference proteome</keyword>
<dbReference type="Proteomes" id="UP000269301">
    <property type="component" value="Unassembled WGS sequence"/>
</dbReference>
<keyword evidence="1" id="KW-0802">TPR repeat</keyword>
<protein>
    <submittedName>
        <fullName evidence="2">Tetratricopeptide repeat protein</fullName>
    </submittedName>
</protein>
<dbReference type="PANTHER" id="PTHR10098">
    <property type="entry name" value="RAPSYN-RELATED"/>
    <property type="match status" value="1"/>
</dbReference>
<feature type="repeat" description="TPR" evidence="1">
    <location>
        <begin position="177"/>
        <end position="210"/>
    </location>
</feature>
<dbReference type="SUPFAM" id="SSF48452">
    <property type="entry name" value="TPR-like"/>
    <property type="match status" value="1"/>
</dbReference>
<dbReference type="OrthoDB" id="306502at2"/>
<dbReference type="InterPro" id="IPR011990">
    <property type="entry name" value="TPR-like_helical_dom_sf"/>
</dbReference>